<keyword evidence="1 4" id="KW-0812">Transmembrane</keyword>
<dbReference type="InterPro" id="IPR011701">
    <property type="entry name" value="MFS"/>
</dbReference>
<name>A0A7G9QT92_9GAMM</name>
<dbReference type="PROSITE" id="PS50850">
    <property type="entry name" value="MFS"/>
    <property type="match status" value="1"/>
</dbReference>
<feature type="transmembrane region" description="Helical" evidence="4">
    <location>
        <begin position="170"/>
        <end position="189"/>
    </location>
</feature>
<dbReference type="EMBL" id="CP060711">
    <property type="protein sequence ID" value="QNN46567.1"/>
    <property type="molecule type" value="Genomic_DNA"/>
</dbReference>
<feature type="domain" description="Major facilitator superfamily (MFS) profile" evidence="5">
    <location>
        <begin position="11"/>
        <end position="412"/>
    </location>
</feature>
<evidence type="ECO:0000256" key="4">
    <source>
        <dbReference type="SAM" id="Phobius"/>
    </source>
</evidence>
<keyword evidence="3 4" id="KW-0472">Membrane</keyword>
<dbReference type="AlphaFoldDB" id="A0A7G9QT92"/>
<feature type="transmembrane region" description="Helical" evidence="4">
    <location>
        <begin position="45"/>
        <end position="69"/>
    </location>
</feature>
<dbReference type="Proteomes" id="UP000515977">
    <property type="component" value="Chromosome"/>
</dbReference>
<dbReference type="CDD" id="cd17339">
    <property type="entry name" value="MFS_NIMT_CynX_like"/>
    <property type="match status" value="1"/>
</dbReference>
<reference evidence="6 7" key="1">
    <citation type="submission" date="2020-08" db="EMBL/GenBank/DDBJ databases">
        <title>Genome sequence of Thermomonas brevis KACC 16975T.</title>
        <authorList>
            <person name="Hyun D.-W."/>
            <person name="Bae J.-W."/>
        </authorList>
    </citation>
    <scope>NUCLEOTIDE SEQUENCE [LARGE SCALE GENOMIC DNA]</scope>
    <source>
        <strain evidence="6 7">KACC 16975</strain>
    </source>
</reference>
<dbReference type="InterPro" id="IPR020846">
    <property type="entry name" value="MFS_dom"/>
</dbReference>
<accession>A0A7G9QT92</accession>
<dbReference type="InterPro" id="IPR036259">
    <property type="entry name" value="MFS_trans_sf"/>
</dbReference>
<feature type="transmembrane region" description="Helical" evidence="4">
    <location>
        <begin position="233"/>
        <end position="255"/>
    </location>
</feature>
<evidence type="ECO:0000256" key="3">
    <source>
        <dbReference type="ARBA" id="ARBA00023136"/>
    </source>
</evidence>
<dbReference type="KEGG" id="tbv:H9L17_15630"/>
<evidence type="ECO:0000256" key="2">
    <source>
        <dbReference type="ARBA" id="ARBA00022989"/>
    </source>
</evidence>
<proteinExistence type="predicted"/>
<feature type="transmembrane region" description="Helical" evidence="4">
    <location>
        <begin position="105"/>
        <end position="127"/>
    </location>
</feature>
<feature type="transmembrane region" description="Helical" evidence="4">
    <location>
        <begin position="139"/>
        <end position="158"/>
    </location>
</feature>
<dbReference type="PANTHER" id="PTHR23523:SF2">
    <property type="entry name" value="2-NITROIMIDAZOLE TRANSPORTER"/>
    <property type="match status" value="1"/>
</dbReference>
<feature type="transmembrane region" description="Helical" evidence="4">
    <location>
        <begin position="358"/>
        <end position="380"/>
    </location>
</feature>
<protein>
    <submittedName>
        <fullName evidence="6">MFS transporter</fullName>
    </submittedName>
</protein>
<dbReference type="Gene3D" id="1.20.1250.20">
    <property type="entry name" value="MFS general substrate transporter like domains"/>
    <property type="match status" value="1"/>
</dbReference>
<dbReference type="PANTHER" id="PTHR23523">
    <property type="match status" value="1"/>
</dbReference>
<dbReference type="InterPro" id="IPR052524">
    <property type="entry name" value="MFS_Cyanate_Porter"/>
</dbReference>
<keyword evidence="2 4" id="KW-1133">Transmembrane helix</keyword>
<evidence type="ECO:0000259" key="5">
    <source>
        <dbReference type="PROSITE" id="PS50850"/>
    </source>
</evidence>
<keyword evidence="7" id="KW-1185">Reference proteome</keyword>
<feature type="transmembrane region" description="Helical" evidence="4">
    <location>
        <begin position="386"/>
        <end position="405"/>
    </location>
</feature>
<gene>
    <name evidence="6" type="ORF">H9L17_15630</name>
</gene>
<dbReference type="SUPFAM" id="SSF103473">
    <property type="entry name" value="MFS general substrate transporter"/>
    <property type="match status" value="1"/>
</dbReference>
<sequence length="420" mass="43355">MPSPASSPWTGRALVLAGILLSALNLRTAVTSLTPLLDLLSARFGFGPTVVGLFGMLPTAAFAAFGVATPRIAHRIGLEQAALLSMALAAVGLLARAFAGGVPGLAIGCVVALAGMGMGNVVLPPLVKRYFPQRVGTVSALYLTLLQVGTIVPALAAVPLADAAGWQVSLGVWALPALVATLVWLGVLWRERQRDCVLAAVHDGAVRTGDAAPELAAPSAKASATIRPWRSPLAWGMALMFGMTSLITYSMFTWLPKLMTEAGASPAFGGTMVALFAALGLCSALTMPAVAVRMRNPFPLVVACALSYAVAFPGLLLAPMAAPILWVVLLGIGPSTFPLSLTLINLRTRTPAGSAKLSGFMQGVGYTLSCAGPILFGVLHDLRGGWGLPFAFLSLCALAMVAGSWQACRERVLEDEAGTA</sequence>
<feature type="transmembrane region" description="Helical" evidence="4">
    <location>
        <begin position="267"/>
        <end position="286"/>
    </location>
</feature>
<dbReference type="RefSeq" id="WP_187570331.1">
    <property type="nucleotide sequence ID" value="NZ_CP060711.1"/>
</dbReference>
<evidence type="ECO:0000313" key="6">
    <source>
        <dbReference type="EMBL" id="QNN46567.1"/>
    </source>
</evidence>
<dbReference type="Pfam" id="PF07690">
    <property type="entry name" value="MFS_1"/>
    <property type="match status" value="1"/>
</dbReference>
<organism evidence="6 7">
    <name type="scientific">Thermomonas brevis</name>
    <dbReference type="NCBI Taxonomy" id="215691"/>
    <lineage>
        <taxon>Bacteria</taxon>
        <taxon>Pseudomonadati</taxon>
        <taxon>Pseudomonadota</taxon>
        <taxon>Gammaproteobacteria</taxon>
        <taxon>Lysobacterales</taxon>
        <taxon>Lysobacteraceae</taxon>
        <taxon>Thermomonas</taxon>
    </lineage>
</organism>
<evidence type="ECO:0000313" key="7">
    <source>
        <dbReference type="Proteomes" id="UP000515977"/>
    </source>
</evidence>
<feature type="transmembrane region" description="Helical" evidence="4">
    <location>
        <begin position="298"/>
        <end position="318"/>
    </location>
</feature>
<dbReference type="GO" id="GO:0022857">
    <property type="term" value="F:transmembrane transporter activity"/>
    <property type="evidence" value="ECO:0007669"/>
    <property type="project" value="InterPro"/>
</dbReference>
<feature type="transmembrane region" description="Helical" evidence="4">
    <location>
        <begin position="81"/>
        <end position="99"/>
    </location>
</feature>
<feature type="transmembrane region" description="Helical" evidence="4">
    <location>
        <begin position="324"/>
        <end position="346"/>
    </location>
</feature>
<evidence type="ECO:0000256" key="1">
    <source>
        <dbReference type="ARBA" id="ARBA00022692"/>
    </source>
</evidence>